<name>A0A0E9WRS1_ANGAN</name>
<sequence>MNLPKLFSNPSISGGSVVCSFLRLLFKSFSAYFLRRVSPSKMWCFQS</sequence>
<accession>A0A0E9WRS1</accession>
<evidence type="ECO:0000313" key="1">
    <source>
        <dbReference type="EMBL" id="JAH93077.1"/>
    </source>
</evidence>
<reference evidence="1" key="1">
    <citation type="submission" date="2014-11" db="EMBL/GenBank/DDBJ databases">
        <authorList>
            <person name="Amaro Gonzalez C."/>
        </authorList>
    </citation>
    <scope>NUCLEOTIDE SEQUENCE</scope>
</reference>
<reference evidence="1" key="2">
    <citation type="journal article" date="2015" name="Fish Shellfish Immunol.">
        <title>Early steps in the European eel (Anguilla anguilla)-Vibrio vulnificus interaction in the gills: Role of the RtxA13 toxin.</title>
        <authorList>
            <person name="Callol A."/>
            <person name="Pajuelo D."/>
            <person name="Ebbesson L."/>
            <person name="Teles M."/>
            <person name="MacKenzie S."/>
            <person name="Amaro C."/>
        </authorList>
    </citation>
    <scope>NUCLEOTIDE SEQUENCE</scope>
</reference>
<proteinExistence type="predicted"/>
<dbReference type="AlphaFoldDB" id="A0A0E9WRS1"/>
<dbReference type="EMBL" id="GBXM01015500">
    <property type="protein sequence ID" value="JAH93077.1"/>
    <property type="molecule type" value="Transcribed_RNA"/>
</dbReference>
<organism evidence="1">
    <name type="scientific">Anguilla anguilla</name>
    <name type="common">European freshwater eel</name>
    <name type="synonym">Muraena anguilla</name>
    <dbReference type="NCBI Taxonomy" id="7936"/>
    <lineage>
        <taxon>Eukaryota</taxon>
        <taxon>Metazoa</taxon>
        <taxon>Chordata</taxon>
        <taxon>Craniata</taxon>
        <taxon>Vertebrata</taxon>
        <taxon>Euteleostomi</taxon>
        <taxon>Actinopterygii</taxon>
        <taxon>Neopterygii</taxon>
        <taxon>Teleostei</taxon>
        <taxon>Anguilliformes</taxon>
        <taxon>Anguillidae</taxon>
        <taxon>Anguilla</taxon>
    </lineage>
</organism>
<protein>
    <submittedName>
        <fullName evidence="1">Uncharacterized protein</fullName>
    </submittedName>
</protein>